<evidence type="ECO:0000313" key="1">
    <source>
        <dbReference type="EMBL" id="OHA24339.1"/>
    </source>
</evidence>
<comment type="caution">
    <text evidence="1">The sequence shown here is derived from an EMBL/GenBank/DDBJ whole genome shotgun (WGS) entry which is preliminary data.</text>
</comment>
<sequence>MTPANYSGVLSGTDACATRTYSLAAASNGLTIFTDNTATCALATKYAIYASYGPTVGSSGYYCLDSLGNSKTTTTGGIPNNPTVASTCQ</sequence>
<evidence type="ECO:0000313" key="2">
    <source>
        <dbReference type="Proteomes" id="UP000178413"/>
    </source>
</evidence>
<name>A0A1G2MM89_9BACT</name>
<dbReference type="AlphaFoldDB" id="A0A1G2MM89"/>
<dbReference type="EMBL" id="MHRM01000006">
    <property type="protein sequence ID" value="OHA24339.1"/>
    <property type="molecule type" value="Genomic_DNA"/>
</dbReference>
<dbReference type="Proteomes" id="UP000178413">
    <property type="component" value="Unassembled WGS sequence"/>
</dbReference>
<protein>
    <submittedName>
        <fullName evidence="1">Uncharacterized protein</fullName>
    </submittedName>
</protein>
<organism evidence="1 2">
    <name type="scientific">Candidatus Taylorbacteria bacterium RIFCSPHIGHO2_02_FULL_44_12</name>
    <dbReference type="NCBI Taxonomy" id="1802308"/>
    <lineage>
        <taxon>Bacteria</taxon>
        <taxon>Candidatus Tayloriibacteriota</taxon>
    </lineage>
</organism>
<gene>
    <name evidence="1" type="ORF">A3D50_02275</name>
</gene>
<reference evidence="1 2" key="1">
    <citation type="journal article" date="2016" name="Nat. Commun.">
        <title>Thousands of microbial genomes shed light on interconnected biogeochemical processes in an aquifer system.</title>
        <authorList>
            <person name="Anantharaman K."/>
            <person name="Brown C.T."/>
            <person name="Hug L.A."/>
            <person name="Sharon I."/>
            <person name="Castelle C.J."/>
            <person name="Probst A.J."/>
            <person name="Thomas B.C."/>
            <person name="Singh A."/>
            <person name="Wilkins M.J."/>
            <person name="Karaoz U."/>
            <person name="Brodie E.L."/>
            <person name="Williams K.H."/>
            <person name="Hubbard S.S."/>
            <person name="Banfield J.F."/>
        </authorList>
    </citation>
    <scope>NUCLEOTIDE SEQUENCE [LARGE SCALE GENOMIC DNA]</scope>
</reference>
<accession>A0A1G2MM89</accession>
<proteinExistence type="predicted"/>